<evidence type="ECO:0000256" key="1">
    <source>
        <dbReference type="SAM" id="SignalP"/>
    </source>
</evidence>
<sequence>MADVRGMKMRFLNAKLTSKLSIVLFGLVLIFSAKAQGGPPPGGGGGGPMGGIGLPLNFLQADKDYKFPDDITKYTANDFLMLVRRTDIRSSFYNSDMSATISMVTVSPDRGTKTFKQQIFRRDKDDAFLMLMVEPESRKGQGMLRVDNNMWRYDPTSRKFTHTTLKDTYENSTVTNNDFRRWQRSIDYSVEKLSTGTLGNYKVIIGELKANNDEVPFPYLKMYIETDRKIVLKIEEYSLSMKLLRTAYYTQYVQIGDSFVPTVQIFQDGLIPEKRSQVTYTDISTKLLPDYYFTKEYLERVSQ</sequence>
<dbReference type="Gene3D" id="2.50.20.10">
    <property type="entry name" value="Lipoprotein localisation LolA/LolB/LppX"/>
    <property type="match status" value="1"/>
</dbReference>
<keyword evidence="1" id="KW-0732">Signal</keyword>
<reference evidence="3" key="1">
    <citation type="submission" date="2017-02" db="EMBL/GenBank/DDBJ databases">
        <authorList>
            <person name="Regsiter A."/>
            <person name="William W."/>
        </authorList>
    </citation>
    <scope>NUCLEOTIDE SEQUENCE</scope>
    <source>
        <strain evidence="3">BdmA 4</strain>
    </source>
</reference>
<organism evidence="3">
    <name type="scientific">uncultured spirochete</name>
    <dbReference type="NCBI Taxonomy" id="156406"/>
    <lineage>
        <taxon>Bacteria</taxon>
        <taxon>Pseudomonadati</taxon>
        <taxon>Spirochaetota</taxon>
        <taxon>Spirochaetia</taxon>
        <taxon>Spirochaetales</taxon>
        <taxon>environmental samples</taxon>
    </lineage>
</organism>
<dbReference type="Pfam" id="PF17131">
    <property type="entry name" value="LolA_like"/>
    <property type="match status" value="1"/>
</dbReference>
<feature type="domain" description="Uncharacterized protein TP-0789" evidence="2">
    <location>
        <begin position="125"/>
        <end position="300"/>
    </location>
</feature>
<gene>
    <name evidence="3" type="ORF">SPIRO4BDMA_40149</name>
</gene>
<dbReference type="AlphaFoldDB" id="A0A3P3XMR4"/>
<accession>A0A3P3XMR4</accession>
<dbReference type="EMBL" id="FWDO01000004">
    <property type="protein sequence ID" value="SLM17580.1"/>
    <property type="molecule type" value="Genomic_DNA"/>
</dbReference>
<evidence type="ECO:0000259" key="2">
    <source>
        <dbReference type="Pfam" id="PF17131"/>
    </source>
</evidence>
<feature type="signal peptide" evidence="1">
    <location>
        <begin position="1"/>
        <end position="35"/>
    </location>
</feature>
<dbReference type="CDD" id="cd16329">
    <property type="entry name" value="LolA_like"/>
    <property type="match status" value="1"/>
</dbReference>
<feature type="chain" id="PRO_5018003667" description="Uncharacterized protein TP-0789 domain-containing protein" evidence="1">
    <location>
        <begin position="36"/>
        <end position="303"/>
    </location>
</feature>
<protein>
    <recommendedName>
        <fullName evidence="2">Uncharacterized protein TP-0789 domain-containing protein</fullName>
    </recommendedName>
</protein>
<dbReference type="InterPro" id="IPR033399">
    <property type="entry name" value="TP_0789-like"/>
</dbReference>
<proteinExistence type="predicted"/>
<evidence type="ECO:0000313" key="3">
    <source>
        <dbReference type="EMBL" id="SLM17580.1"/>
    </source>
</evidence>
<name>A0A3P3XMR4_9SPIR</name>